<protein>
    <recommendedName>
        <fullName evidence="2">Reverse transcriptase domain-containing protein</fullName>
    </recommendedName>
</protein>
<evidence type="ECO:0008006" key="2">
    <source>
        <dbReference type="Google" id="ProtNLM"/>
    </source>
</evidence>
<evidence type="ECO:0000313" key="1">
    <source>
        <dbReference type="EMBL" id="GEZ25352.1"/>
    </source>
</evidence>
<dbReference type="AlphaFoldDB" id="A0A699I5T4"/>
<name>A0A699I5T4_TANCI</name>
<accession>A0A699I5T4</accession>
<dbReference type="EMBL" id="BKCJ010257474">
    <property type="protein sequence ID" value="GEZ25352.1"/>
    <property type="molecule type" value="Genomic_DNA"/>
</dbReference>
<organism evidence="1">
    <name type="scientific">Tanacetum cinerariifolium</name>
    <name type="common">Dalmatian daisy</name>
    <name type="synonym">Chrysanthemum cinerariifolium</name>
    <dbReference type="NCBI Taxonomy" id="118510"/>
    <lineage>
        <taxon>Eukaryota</taxon>
        <taxon>Viridiplantae</taxon>
        <taxon>Streptophyta</taxon>
        <taxon>Embryophyta</taxon>
        <taxon>Tracheophyta</taxon>
        <taxon>Spermatophyta</taxon>
        <taxon>Magnoliopsida</taxon>
        <taxon>eudicotyledons</taxon>
        <taxon>Gunneridae</taxon>
        <taxon>Pentapetalae</taxon>
        <taxon>asterids</taxon>
        <taxon>campanulids</taxon>
        <taxon>Asterales</taxon>
        <taxon>Asteraceae</taxon>
        <taxon>Asteroideae</taxon>
        <taxon>Anthemideae</taxon>
        <taxon>Anthemidinae</taxon>
        <taxon>Tanacetum</taxon>
    </lineage>
</organism>
<proteinExistence type="predicted"/>
<reference evidence="1" key="1">
    <citation type="journal article" date="2019" name="Sci. Rep.">
        <title>Draft genome of Tanacetum cinerariifolium, the natural source of mosquito coil.</title>
        <authorList>
            <person name="Yamashiro T."/>
            <person name="Shiraishi A."/>
            <person name="Satake H."/>
            <person name="Nakayama K."/>
        </authorList>
    </citation>
    <scope>NUCLEOTIDE SEQUENCE</scope>
</reference>
<comment type="caution">
    <text evidence="1">The sequence shown here is derived from an EMBL/GenBank/DDBJ whole genome shotgun (WGS) entry which is preliminary data.</text>
</comment>
<gene>
    <name evidence="1" type="ORF">Tci_497325</name>
</gene>
<sequence length="423" mass="48916">MNQHFYKPNMCSNSISLDFDQSQPSQFPVIHQPPQEISIQEMEDLKRQYLDEMKRLINSKYRDEIKIDELKGNFNSMSIEINKKEKLQQLEQVANLSIYPSKRFNSFCYDDDDDEDYTAVIKPNFLIMDSLIMENEHLDTIPEPESDEFIKSSVENLVQIPSEFEDFSNIESECDILDCDDSQTTNFSMFSNPLFDDSTSSDDESIHEEVTHEMSFKTYSNPLFDLDEEIISIEFNPTHNEDLDSNPNNDRFDTKSYLLESLLNRDTLMASSPKFNSLLEEFSGELAHTDLIPPGINKANCDPEEDIHLVERLLYYSDSEGDNLSLERLLHDDHIPLPDILDFSNVVRVFLPFFTYLVISSILLSSMSEDIIFDPSISSYHFSSLEPGASHQSETFMKFIVYPNHLNESPMKILSFTCSPMDQ</sequence>